<reference evidence="1" key="2">
    <citation type="submission" date="2018-04" db="EMBL/GenBank/DDBJ databases">
        <title>OnivRS2 (Oryza nivara Reference Sequence Version 2).</title>
        <authorList>
            <person name="Zhang J."/>
            <person name="Kudrna D."/>
            <person name="Lee S."/>
            <person name="Talag J."/>
            <person name="Rajasekar S."/>
            <person name="Welchert J."/>
            <person name="Hsing Y.-I."/>
            <person name="Wing R.A."/>
        </authorList>
    </citation>
    <scope>NUCLEOTIDE SEQUENCE [LARGE SCALE GENOMIC DNA]</scope>
</reference>
<dbReference type="EnsemblPlants" id="ONIVA01G10760.8">
    <property type="protein sequence ID" value="ONIVA01G10760.8"/>
    <property type="gene ID" value="ONIVA01G10760"/>
</dbReference>
<proteinExistence type="predicted"/>
<protein>
    <submittedName>
        <fullName evidence="1">Uncharacterized protein</fullName>
    </submittedName>
</protein>
<reference evidence="1" key="1">
    <citation type="submission" date="2015-04" db="UniProtKB">
        <authorList>
            <consortium name="EnsemblPlants"/>
        </authorList>
    </citation>
    <scope>IDENTIFICATION</scope>
    <source>
        <strain evidence="1">SL10</strain>
    </source>
</reference>
<keyword evidence="2" id="KW-1185">Reference proteome</keyword>
<dbReference type="Proteomes" id="UP000006591">
    <property type="component" value="Chromosome 1"/>
</dbReference>
<evidence type="ECO:0000313" key="1">
    <source>
        <dbReference type="EnsemblPlants" id="ONIVA01G10760.8"/>
    </source>
</evidence>
<evidence type="ECO:0000313" key="2">
    <source>
        <dbReference type="Proteomes" id="UP000006591"/>
    </source>
</evidence>
<name>A0A0E0FJ05_ORYNI</name>
<organism evidence="1">
    <name type="scientific">Oryza nivara</name>
    <name type="common">Indian wild rice</name>
    <name type="synonym">Oryza sativa f. spontanea</name>
    <dbReference type="NCBI Taxonomy" id="4536"/>
    <lineage>
        <taxon>Eukaryota</taxon>
        <taxon>Viridiplantae</taxon>
        <taxon>Streptophyta</taxon>
        <taxon>Embryophyta</taxon>
        <taxon>Tracheophyta</taxon>
        <taxon>Spermatophyta</taxon>
        <taxon>Magnoliopsida</taxon>
        <taxon>Liliopsida</taxon>
        <taxon>Poales</taxon>
        <taxon>Poaceae</taxon>
        <taxon>BOP clade</taxon>
        <taxon>Oryzoideae</taxon>
        <taxon>Oryzeae</taxon>
        <taxon>Oryzinae</taxon>
        <taxon>Oryza</taxon>
    </lineage>
</organism>
<accession>A0A0E0FJ05</accession>
<sequence>MEKCVLLLLVLRKDCKEKHPNVKQLIPNRTSSSCIDSSNITALVASGSGANSSRKDADDFTWTVWSAFSATMQRWWLWLRRRWGRRTPQSFA</sequence>
<dbReference type="Gramene" id="ONIVA01G10760.8">
    <property type="protein sequence ID" value="ONIVA01G10760.8"/>
    <property type="gene ID" value="ONIVA01G10760"/>
</dbReference>
<dbReference type="AlphaFoldDB" id="A0A0E0FJ05"/>
<dbReference type="HOGENOM" id="CLU_2444598_0_0_1"/>